<organism evidence="4">
    <name type="scientific">marine sediment metagenome</name>
    <dbReference type="NCBI Taxonomy" id="412755"/>
    <lineage>
        <taxon>unclassified sequences</taxon>
        <taxon>metagenomes</taxon>
        <taxon>ecological metagenomes</taxon>
    </lineage>
</organism>
<evidence type="ECO:0000256" key="2">
    <source>
        <dbReference type="SAM" id="Phobius"/>
    </source>
</evidence>
<dbReference type="AlphaFoldDB" id="A0A0F9J3I5"/>
<reference evidence="4" key="1">
    <citation type="journal article" date="2015" name="Nature">
        <title>Complex archaea that bridge the gap between prokaryotes and eukaryotes.</title>
        <authorList>
            <person name="Spang A."/>
            <person name="Saw J.H."/>
            <person name="Jorgensen S.L."/>
            <person name="Zaremba-Niedzwiedzka K."/>
            <person name="Martijn J."/>
            <person name="Lind A.E."/>
            <person name="van Eijk R."/>
            <person name="Schleper C."/>
            <person name="Guy L."/>
            <person name="Ettema T.J."/>
        </authorList>
    </citation>
    <scope>NUCLEOTIDE SEQUENCE</scope>
</reference>
<keyword evidence="1" id="KW-0732">Signal</keyword>
<keyword evidence="2" id="KW-0472">Membrane</keyword>
<protein>
    <recommendedName>
        <fullName evidence="3">Yeast cell wall synthesis Kre9/Knh1-like N-terminal domain-containing protein</fullName>
    </recommendedName>
</protein>
<keyword evidence="2" id="KW-1133">Transmembrane helix</keyword>
<feature type="domain" description="Yeast cell wall synthesis Kre9/Knh1-like N-terminal" evidence="3">
    <location>
        <begin position="93"/>
        <end position="186"/>
    </location>
</feature>
<feature type="transmembrane region" description="Helical" evidence="2">
    <location>
        <begin position="198"/>
        <end position="216"/>
    </location>
</feature>
<evidence type="ECO:0000259" key="3">
    <source>
        <dbReference type="Pfam" id="PF10342"/>
    </source>
</evidence>
<evidence type="ECO:0000256" key="1">
    <source>
        <dbReference type="ARBA" id="ARBA00022729"/>
    </source>
</evidence>
<evidence type="ECO:0000313" key="4">
    <source>
        <dbReference type="EMBL" id="KKM26994.1"/>
    </source>
</evidence>
<sequence length="229" mass="26693">MGNYYDIKFENSEYVHEINVSLYHNDEFVYYIETQRNNWGYWYEGHCPWVIPYGLTPSTNYSIVIFDYENSNTKGVSDYFEITEHRGFNIINPIETTKIKPNSQYVINWSSTGQVDNVRIELWRDMHYEDGLLISMDIIIIISVSTPNDGSFIWDVPDLPTGYDYFIELASTTDSGCWARSDEFYIGPFNSNDMAIPGYNIFIFLGSILLMSIVIITRKKKSRLHIVSI</sequence>
<dbReference type="NCBIfam" id="NF033507">
    <property type="entry name" value="Loki-CTERM"/>
    <property type="match status" value="1"/>
</dbReference>
<name>A0A0F9J3I5_9ZZZZ</name>
<proteinExistence type="predicted"/>
<dbReference type="Pfam" id="PF10342">
    <property type="entry name" value="Kre9_KNH"/>
    <property type="match status" value="1"/>
</dbReference>
<gene>
    <name evidence="4" type="ORF">LCGC14_1579170</name>
</gene>
<accession>A0A0F9J3I5</accession>
<keyword evidence="2" id="KW-0812">Transmembrane</keyword>
<dbReference type="EMBL" id="LAZR01012406">
    <property type="protein sequence ID" value="KKM26994.1"/>
    <property type="molecule type" value="Genomic_DNA"/>
</dbReference>
<comment type="caution">
    <text evidence="4">The sequence shown here is derived from an EMBL/GenBank/DDBJ whole genome shotgun (WGS) entry which is preliminary data.</text>
</comment>
<dbReference type="InterPro" id="IPR018466">
    <property type="entry name" value="Kre9/Knh1-like_N"/>
</dbReference>